<feature type="transmembrane region" description="Helical" evidence="5">
    <location>
        <begin position="32"/>
        <end position="52"/>
    </location>
</feature>
<keyword evidence="2 5" id="KW-0812">Transmembrane</keyword>
<dbReference type="PANTHER" id="PTHR36926">
    <property type="entry name" value="COLICIN V PRODUCTION PROTEIN"/>
    <property type="match status" value="1"/>
</dbReference>
<name>A0ABM9NNN7_9GAMM</name>
<keyword evidence="3 5" id="KW-1133">Transmembrane helix</keyword>
<dbReference type="EMBL" id="OZ034688">
    <property type="protein sequence ID" value="CAL1329075.1"/>
    <property type="molecule type" value="Genomic_DNA"/>
</dbReference>
<feature type="transmembrane region" description="Helical" evidence="5">
    <location>
        <begin position="64"/>
        <end position="87"/>
    </location>
</feature>
<accession>A0ABM9NNN7</accession>
<sequence length="151" mass="17430">MSLIDYLIIIIILFSTLISFTRGFIRESLSIVTCYCAILFSVIFYSSITKYITFFENLLIKNIIAILIIIIAVMITGKILNNIVIFFTKKIGLSNIDNILGICFGLFKGVLIVLLLLFFFKIFPLNVQKTIRENSKFIQYFDLINILFFNI</sequence>
<proteinExistence type="predicted"/>
<evidence type="ECO:0000313" key="6">
    <source>
        <dbReference type="EMBL" id="CAL1329075.1"/>
    </source>
</evidence>
<evidence type="ECO:0000256" key="1">
    <source>
        <dbReference type="ARBA" id="ARBA00004141"/>
    </source>
</evidence>
<organism evidence="6 7">
    <name type="scientific">Candidatus Providencia siddallii</name>
    <dbReference type="NCBI Taxonomy" id="1715285"/>
    <lineage>
        <taxon>Bacteria</taxon>
        <taxon>Pseudomonadati</taxon>
        <taxon>Pseudomonadota</taxon>
        <taxon>Gammaproteobacteria</taxon>
        <taxon>Enterobacterales</taxon>
        <taxon>Morganellaceae</taxon>
        <taxon>Providencia</taxon>
    </lineage>
</organism>
<evidence type="ECO:0000313" key="7">
    <source>
        <dbReference type="Proteomes" id="UP001497533"/>
    </source>
</evidence>
<evidence type="ECO:0000256" key="3">
    <source>
        <dbReference type="ARBA" id="ARBA00022989"/>
    </source>
</evidence>
<keyword evidence="4 5" id="KW-0472">Membrane</keyword>
<dbReference type="InterPro" id="IPR052719">
    <property type="entry name" value="CvpA-like"/>
</dbReference>
<dbReference type="Pfam" id="PF02674">
    <property type="entry name" value="Colicin_V"/>
    <property type="match status" value="1"/>
</dbReference>
<reference evidence="6" key="1">
    <citation type="submission" date="2024-04" db="EMBL/GenBank/DDBJ databases">
        <authorList>
            <person name="Manzano-Marin A."/>
            <person name="Manzano-Marin A."/>
            <person name="Alejandro Manzano Marin A."/>
        </authorList>
    </citation>
    <scope>NUCLEOTIDE SEQUENCE [LARGE SCALE GENOMIC DNA]</scope>
    <source>
        <strain evidence="6">TABTEA</strain>
    </source>
</reference>
<evidence type="ECO:0000256" key="2">
    <source>
        <dbReference type="ARBA" id="ARBA00022692"/>
    </source>
</evidence>
<dbReference type="InterPro" id="IPR003825">
    <property type="entry name" value="Colicin-V_CvpA"/>
</dbReference>
<feature type="transmembrane region" description="Helical" evidence="5">
    <location>
        <begin position="6"/>
        <end position="25"/>
    </location>
</feature>
<comment type="subcellular location">
    <subcellularLocation>
        <location evidence="1">Membrane</location>
        <topology evidence="1">Multi-pass membrane protein</topology>
    </subcellularLocation>
</comment>
<keyword evidence="7" id="KW-1185">Reference proteome</keyword>
<gene>
    <name evidence="6" type="primary">cvpA</name>
    <name evidence="6" type="ORF">PRHACTZTBTEA_144</name>
</gene>
<feature type="transmembrane region" description="Helical" evidence="5">
    <location>
        <begin position="99"/>
        <end position="120"/>
    </location>
</feature>
<evidence type="ECO:0000256" key="5">
    <source>
        <dbReference type="SAM" id="Phobius"/>
    </source>
</evidence>
<dbReference type="RefSeq" id="WP_341765131.1">
    <property type="nucleotide sequence ID" value="NZ_OZ034688.1"/>
</dbReference>
<dbReference type="PANTHER" id="PTHR36926:SF1">
    <property type="entry name" value="COLICIN V PRODUCTION PROTEIN"/>
    <property type="match status" value="1"/>
</dbReference>
<protein>
    <submittedName>
        <fullName evidence="6">Colicin V production protein</fullName>
    </submittedName>
</protein>
<evidence type="ECO:0000256" key="4">
    <source>
        <dbReference type="ARBA" id="ARBA00023136"/>
    </source>
</evidence>
<dbReference type="Proteomes" id="UP001497533">
    <property type="component" value="Chromosome"/>
</dbReference>